<feature type="DNA-binding region" description="H-T-H motif" evidence="2">
    <location>
        <begin position="49"/>
        <end position="68"/>
    </location>
</feature>
<dbReference type="SUPFAM" id="SSF48498">
    <property type="entry name" value="Tetracyclin repressor-like, C-terminal domain"/>
    <property type="match status" value="1"/>
</dbReference>
<organism evidence="5 6">
    <name type="scientific">Archangium minus</name>
    <dbReference type="NCBI Taxonomy" id="83450"/>
    <lineage>
        <taxon>Bacteria</taxon>
        <taxon>Pseudomonadati</taxon>
        <taxon>Myxococcota</taxon>
        <taxon>Myxococcia</taxon>
        <taxon>Myxococcales</taxon>
        <taxon>Cystobacterineae</taxon>
        <taxon>Archangiaceae</taxon>
        <taxon>Archangium</taxon>
    </lineage>
</organism>
<keyword evidence="6" id="KW-1185">Reference proteome</keyword>
<proteinExistence type="predicted"/>
<dbReference type="PANTHER" id="PTHR30055">
    <property type="entry name" value="HTH-TYPE TRANSCRIPTIONAL REGULATOR RUTR"/>
    <property type="match status" value="1"/>
</dbReference>
<name>A0ABY9X9X0_9BACT</name>
<evidence type="ECO:0000256" key="3">
    <source>
        <dbReference type="SAM" id="MobiDB-lite"/>
    </source>
</evidence>
<evidence type="ECO:0000313" key="5">
    <source>
        <dbReference type="EMBL" id="WNG52196.1"/>
    </source>
</evidence>
<dbReference type="InterPro" id="IPR036271">
    <property type="entry name" value="Tet_transcr_reg_TetR-rel_C_sf"/>
</dbReference>
<evidence type="ECO:0000259" key="4">
    <source>
        <dbReference type="PROSITE" id="PS50977"/>
    </source>
</evidence>
<dbReference type="PANTHER" id="PTHR30055:SF235">
    <property type="entry name" value="TRANSCRIPTIONAL REGULATORY PROTEIN"/>
    <property type="match status" value="1"/>
</dbReference>
<dbReference type="InterPro" id="IPR050109">
    <property type="entry name" value="HTH-type_TetR-like_transc_reg"/>
</dbReference>
<dbReference type="PRINTS" id="PR00455">
    <property type="entry name" value="HTHTETR"/>
</dbReference>
<dbReference type="InterPro" id="IPR001647">
    <property type="entry name" value="HTH_TetR"/>
</dbReference>
<protein>
    <submittedName>
        <fullName evidence="5">TetR/AcrR family transcriptional regulator</fullName>
    </submittedName>
</protein>
<dbReference type="Proteomes" id="UP001611383">
    <property type="component" value="Chromosome"/>
</dbReference>
<reference evidence="5 6" key="1">
    <citation type="submission" date="2019-08" db="EMBL/GenBank/DDBJ databases">
        <title>Archangium and Cystobacter genomes.</title>
        <authorList>
            <person name="Chen I.-C.K."/>
            <person name="Wielgoss S."/>
        </authorList>
    </citation>
    <scope>NUCLEOTIDE SEQUENCE [LARGE SCALE GENOMIC DNA]</scope>
    <source>
        <strain evidence="5 6">Cbm 6</strain>
    </source>
</reference>
<feature type="region of interest" description="Disordered" evidence="3">
    <location>
        <begin position="1"/>
        <end position="28"/>
    </location>
</feature>
<dbReference type="Gene3D" id="1.10.357.10">
    <property type="entry name" value="Tetracycline Repressor, domain 2"/>
    <property type="match status" value="1"/>
</dbReference>
<dbReference type="Pfam" id="PF00440">
    <property type="entry name" value="TetR_N"/>
    <property type="match status" value="1"/>
</dbReference>
<keyword evidence="1 2" id="KW-0238">DNA-binding</keyword>
<feature type="domain" description="HTH tetR-type" evidence="4">
    <location>
        <begin position="26"/>
        <end position="86"/>
    </location>
</feature>
<dbReference type="EMBL" id="CP043494">
    <property type="protein sequence ID" value="WNG52196.1"/>
    <property type="molecule type" value="Genomic_DNA"/>
</dbReference>
<dbReference type="InterPro" id="IPR009057">
    <property type="entry name" value="Homeodomain-like_sf"/>
</dbReference>
<evidence type="ECO:0000313" key="6">
    <source>
        <dbReference type="Proteomes" id="UP001611383"/>
    </source>
</evidence>
<accession>A0ABY9X9X0</accession>
<evidence type="ECO:0000256" key="2">
    <source>
        <dbReference type="PROSITE-ProRule" id="PRU00335"/>
    </source>
</evidence>
<dbReference type="InterPro" id="IPR041678">
    <property type="entry name" value="TetR_C_16"/>
</dbReference>
<dbReference type="PROSITE" id="PS50977">
    <property type="entry name" value="HTH_TETR_2"/>
    <property type="match status" value="1"/>
</dbReference>
<dbReference type="SUPFAM" id="SSF46689">
    <property type="entry name" value="Homeodomain-like"/>
    <property type="match status" value="1"/>
</dbReference>
<sequence>MSRSNGGARGAPKAQRGRKGRPAGSPPNREAILAAARTHFTERGYDSATIRGIAAQAGVDPALVLHYFGSKDRLFAAAMELSIVSAEEIPELLGDDVDGLGERILRLVLRSWEKSSDPANPMVALLRSAAGHEAAVRMMREFITREVFSRLAARFKLPQPELRAALIGTQLIGLAMARFVLRLEPIANADTELLVGCYAPALQNYVTGVLPGDPPRRTVRRTARAGRRG</sequence>
<gene>
    <name evidence="5" type="ORF">F0U60_03190</name>
</gene>
<evidence type="ECO:0000256" key="1">
    <source>
        <dbReference type="ARBA" id="ARBA00023125"/>
    </source>
</evidence>
<dbReference type="Gene3D" id="1.10.10.60">
    <property type="entry name" value="Homeodomain-like"/>
    <property type="match status" value="1"/>
</dbReference>
<dbReference type="Pfam" id="PF17920">
    <property type="entry name" value="TetR_C_16"/>
    <property type="match status" value="1"/>
</dbReference>